<protein>
    <submittedName>
        <fullName evidence="1">Serine/threonine protein kinase</fullName>
    </submittedName>
</protein>
<reference evidence="2" key="1">
    <citation type="submission" date="2018-01" db="EMBL/GenBank/DDBJ databases">
        <title>Draft Genome Sequence of the Radioresistant Bacterium Deinococcus aerius TR0125, Isolated from the Higher Atmosphere above Japan.</title>
        <authorList>
            <person name="Satoh K."/>
            <person name="Arai H."/>
            <person name="Sanzen T."/>
            <person name="Kawaguchi Y."/>
            <person name="Hayashi H."/>
            <person name="Yokobori S."/>
            <person name="Yamagishi A."/>
            <person name="Oono Y."/>
            <person name="Narumi I."/>
        </authorList>
    </citation>
    <scope>NUCLEOTIDE SEQUENCE [LARGE SCALE GENOMIC DNA]</scope>
    <source>
        <strain evidence="2">TR0125</strain>
    </source>
</reference>
<comment type="caution">
    <text evidence="1">The sequence shown here is derived from an EMBL/GenBank/DDBJ whole genome shotgun (WGS) entry which is preliminary data.</text>
</comment>
<dbReference type="GO" id="GO:0004674">
    <property type="term" value="F:protein serine/threonine kinase activity"/>
    <property type="evidence" value="ECO:0007669"/>
    <property type="project" value="UniProtKB-KW"/>
</dbReference>
<organism evidence="1 2">
    <name type="scientific">Deinococcus aerius</name>
    <dbReference type="NCBI Taxonomy" id="200253"/>
    <lineage>
        <taxon>Bacteria</taxon>
        <taxon>Thermotogati</taxon>
        <taxon>Deinococcota</taxon>
        <taxon>Deinococci</taxon>
        <taxon>Deinococcales</taxon>
        <taxon>Deinococcaceae</taxon>
        <taxon>Deinococcus</taxon>
    </lineage>
</organism>
<keyword evidence="1" id="KW-0808">Transferase</keyword>
<proteinExistence type="predicted"/>
<keyword evidence="1" id="KW-0723">Serine/threonine-protein kinase</keyword>
<dbReference type="AlphaFoldDB" id="A0A2I9D3D8"/>
<dbReference type="EMBL" id="BFAG01000002">
    <property type="protein sequence ID" value="GBF04710.1"/>
    <property type="molecule type" value="Genomic_DNA"/>
</dbReference>
<sequence length="214" mass="22498">MVLIEEGEPPPAQEFAVSQQARDAPLAAHGKEALYEGLAVRVCAGTAGGQQGPHKGEAERLPGGQEQEDIDVVLAELPTRAVEDQPQVARRQKLQDEGGGQAIRERDLDGAQEALVPHGARSWAGAMVLEGGQDQAAGLPHCEDEGGQNSEAAGIHGKGGLKGGVQGIVWGSASRCLHRREHRTGADFLHSPSVLRGSQRTALTTQLFLSSAMK</sequence>
<keyword evidence="1" id="KW-0418">Kinase</keyword>
<accession>A0A2I9D3D8</accession>
<dbReference type="Proteomes" id="UP000236569">
    <property type="component" value="Unassembled WGS sequence"/>
</dbReference>
<evidence type="ECO:0000313" key="1">
    <source>
        <dbReference type="EMBL" id="GBF04710.1"/>
    </source>
</evidence>
<keyword evidence="2" id="KW-1185">Reference proteome</keyword>
<gene>
    <name evidence="1" type="ORF">DAERI_020307</name>
</gene>
<name>A0A2I9D3D8_9DEIO</name>
<evidence type="ECO:0000313" key="2">
    <source>
        <dbReference type="Proteomes" id="UP000236569"/>
    </source>
</evidence>